<proteinExistence type="predicted"/>
<dbReference type="EMBL" id="AMZH03013857">
    <property type="protein sequence ID" value="RRT48589.1"/>
    <property type="molecule type" value="Genomic_DNA"/>
</dbReference>
<protein>
    <submittedName>
        <fullName evidence="1">Uncharacterized protein</fullName>
    </submittedName>
</protein>
<reference evidence="1 2" key="1">
    <citation type="journal article" date="2014" name="Agronomy (Basel)">
        <title>A Draft Genome Sequence for Ensete ventricosum, the Drought-Tolerant Tree Against Hunger.</title>
        <authorList>
            <person name="Harrison J."/>
            <person name="Moore K.A."/>
            <person name="Paszkiewicz K."/>
            <person name="Jones T."/>
            <person name="Grant M."/>
            <person name="Ambacheew D."/>
            <person name="Muzemil S."/>
            <person name="Studholme D.J."/>
        </authorList>
    </citation>
    <scope>NUCLEOTIDE SEQUENCE [LARGE SCALE GENOMIC DNA]</scope>
</reference>
<organism evidence="1 2">
    <name type="scientific">Ensete ventricosum</name>
    <name type="common">Abyssinian banana</name>
    <name type="synonym">Musa ensete</name>
    <dbReference type="NCBI Taxonomy" id="4639"/>
    <lineage>
        <taxon>Eukaryota</taxon>
        <taxon>Viridiplantae</taxon>
        <taxon>Streptophyta</taxon>
        <taxon>Embryophyta</taxon>
        <taxon>Tracheophyta</taxon>
        <taxon>Spermatophyta</taxon>
        <taxon>Magnoliopsida</taxon>
        <taxon>Liliopsida</taxon>
        <taxon>Zingiberales</taxon>
        <taxon>Musaceae</taxon>
        <taxon>Ensete</taxon>
    </lineage>
</organism>
<dbReference type="Proteomes" id="UP000287651">
    <property type="component" value="Unassembled WGS sequence"/>
</dbReference>
<name>A0A426YA40_ENSVE</name>
<comment type="caution">
    <text evidence="1">The sequence shown here is derived from an EMBL/GenBank/DDBJ whole genome shotgun (WGS) entry which is preliminary data.</text>
</comment>
<sequence>MVWVFFVSRLEGDVEVIFMRMPFSYHGARRGAVAARGRSLNDASICFSIGLFEAPSLKSKGRSPFELSLGVLEEVWTVAYPTYLPFSLVVPKSVLGAVQLKAALTHLACRPSVPQRLCTSAPAAASQVPSWVIAQSSHLSAEYYDVFYRIAVAVIEFEGGEPKIGQQGFILYFGGERGATFGALPEFLLGFEDFLLDLV</sequence>
<evidence type="ECO:0000313" key="2">
    <source>
        <dbReference type="Proteomes" id="UP000287651"/>
    </source>
</evidence>
<gene>
    <name evidence="1" type="ORF">B296_00017993</name>
</gene>
<evidence type="ECO:0000313" key="1">
    <source>
        <dbReference type="EMBL" id="RRT48589.1"/>
    </source>
</evidence>
<accession>A0A426YA40</accession>
<dbReference type="AlphaFoldDB" id="A0A426YA40"/>